<protein>
    <submittedName>
        <fullName evidence="1">Putative DNA polymerase beta subunit</fullName>
    </submittedName>
</protein>
<dbReference type="AlphaFoldDB" id="E0X6P2"/>
<organism evidence="1">
    <name type="scientific">uncultured microorganism</name>
    <dbReference type="NCBI Taxonomy" id="358574"/>
    <lineage>
        <taxon>unclassified sequences</taxon>
        <taxon>environmental samples</taxon>
    </lineage>
</organism>
<reference evidence="1" key="1">
    <citation type="submission" date="2009-08" db="EMBL/GenBank/DDBJ databases">
        <title>Screening for novel FADH2-dependent halogenase genes in the metagenomes of marine sponge associated microbial consortia.</title>
        <authorList>
            <person name="Scheuermayer M."/>
            <person name="Fieseler L."/>
            <person name="Bayer K."/>
            <person name="Hentschel U."/>
        </authorList>
    </citation>
    <scope>NUCLEOTIDE SEQUENCE</scope>
</reference>
<evidence type="ECO:0000313" key="1">
    <source>
        <dbReference type="EMBL" id="ACY25448.1"/>
    </source>
</evidence>
<accession>E0X6P2</accession>
<dbReference type="EMBL" id="GQ844926">
    <property type="protein sequence ID" value="ACY25448.1"/>
    <property type="molecule type" value="Genomic_DNA"/>
</dbReference>
<proteinExistence type="predicted"/>
<sequence>MPMVFGFSRQRQQLLEAEFLRIAGEMRQLGADRFWLSGDLARNRVGPQSELELVIVREMAEPFHRRSDFFQTHLRPRVGTRFTVYTPAEFEELEDRDLVIREAVSLGDPVYV</sequence>
<name>E0X6P2_9ZZZZ</name>